<dbReference type="Pfam" id="PF13302">
    <property type="entry name" value="Acetyltransf_3"/>
    <property type="match status" value="1"/>
</dbReference>
<proteinExistence type="predicted"/>
<accession>A0ABD1GJN5</accession>
<dbReference type="PANTHER" id="PTHR46067:SF27">
    <property type="entry name" value="ACYL-COA N-ACYLTRANSFERASES (NAT) SUPERFAMILY PROTEIN"/>
    <property type="match status" value="1"/>
</dbReference>
<evidence type="ECO:0000313" key="3">
    <source>
        <dbReference type="Proteomes" id="UP001567538"/>
    </source>
</evidence>
<comment type="caution">
    <text evidence="2">The sequence shown here is derived from an EMBL/GenBank/DDBJ whole genome shotgun (WGS) entry which is preliminary data.</text>
</comment>
<evidence type="ECO:0000259" key="1">
    <source>
        <dbReference type="PROSITE" id="PS51186"/>
    </source>
</evidence>
<sequence>MAENKDEKISLRPIKKSDMDDFMVWASDERVTHFCTWDSYTSRDEALHFLNNSAIPHPWYRAICVGDRAVGSISVTPGSGTRSSTAELGYVVAFEHWGKGVATEAVRIVASTIFQEWPLLQRLEAFVDPDNGGSQKVLEKAGFVREGLLRKYMAVKGKSRDRMVYSLLSSLHS</sequence>
<dbReference type="InterPro" id="IPR016181">
    <property type="entry name" value="Acyl_CoA_acyltransferase"/>
</dbReference>
<evidence type="ECO:0000313" key="2">
    <source>
        <dbReference type="EMBL" id="KAL1543263.1"/>
    </source>
</evidence>
<keyword evidence="3" id="KW-1185">Reference proteome</keyword>
<dbReference type="Proteomes" id="UP001567538">
    <property type="component" value="Unassembled WGS sequence"/>
</dbReference>
<gene>
    <name evidence="2" type="ORF">AAHA92_20263</name>
</gene>
<dbReference type="Gene3D" id="3.40.630.30">
    <property type="match status" value="1"/>
</dbReference>
<dbReference type="PANTHER" id="PTHR46067">
    <property type="entry name" value="ACYL-COA N-ACYLTRANSFERASES (NAT) SUPERFAMILY PROTEIN"/>
    <property type="match status" value="1"/>
</dbReference>
<name>A0ABD1GJN5_SALDI</name>
<dbReference type="EMBL" id="JBEAFC010000008">
    <property type="protein sequence ID" value="KAL1543263.1"/>
    <property type="molecule type" value="Genomic_DNA"/>
</dbReference>
<protein>
    <recommendedName>
        <fullName evidence="1">N-acetyltransferase domain-containing protein</fullName>
    </recommendedName>
</protein>
<dbReference type="AlphaFoldDB" id="A0ABD1GJN5"/>
<dbReference type="InterPro" id="IPR000182">
    <property type="entry name" value="GNAT_dom"/>
</dbReference>
<dbReference type="PROSITE" id="PS51186">
    <property type="entry name" value="GNAT"/>
    <property type="match status" value="1"/>
</dbReference>
<dbReference type="SUPFAM" id="SSF55729">
    <property type="entry name" value="Acyl-CoA N-acyltransferases (Nat)"/>
    <property type="match status" value="1"/>
</dbReference>
<reference evidence="2 3" key="1">
    <citation type="submission" date="2024-06" db="EMBL/GenBank/DDBJ databases">
        <title>A chromosome level genome sequence of Diviner's sage (Salvia divinorum).</title>
        <authorList>
            <person name="Ford S.A."/>
            <person name="Ro D.-K."/>
            <person name="Ness R.W."/>
            <person name="Phillips M.A."/>
        </authorList>
    </citation>
    <scope>NUCLEOTIDE SEQUENCE [LARGE SCALE GENOMIC DNA]</scope>
    <source>
        <strain evidence="2">SAF-2024a</strain>
        <tissue evidence="2">Leaf</tissue>
    </source>
</reference>
<feature type="domain" description="N-acetyltransferase" evidence="1">
    <location>
        <begin position="9"/>
        <end position="161"/>
    </location>
</feature>
<organism evidence="2 3">
    <name type="scientific">Salvia divinorum</name>
    <name type="common">Maria pastora</name>
    <name type="synonym">Diviner's sage</name>
    <dbReference type="NCBI Taxonomy" id="28513"/>
    <lineage>
        <taxon>Eukaryota</taxon>
        <taxon>Viridiplantae</taxon>
        <taxon>Streptophyta</taxon>
        <taxon>Embryophyta</taxon>
        <taxon>Tracheophyta</taxon>
        <taxon>Spermatophyta</taxon>
        <taxon>Magnoliopsida</taxon>
        <taxon>eudicotyledons</taxon>
        <taxon>Gunneridae</taxon>
        <taxon>Pentapetalae</taxon>
        <taxon>asterids</taxon>
        <taxon>lamiids</taxon>
        <taxon>Lamiales</taxon>
        <taxon>Lamiaceae</taxon>
        <taxon>Nepetoideae</taxon>
        <taxon>Mentheae</taxon>
        <taxon>Salviinae</taxon>
        <taxon>Salvia</taxon>
        <taxon>Salvia subgen. Calosphace</taxon>
    </lineage>
</organism>